<protein>
    <submittedName>
        <fullName evidence="7">Lipopolysaccharide transport system ATP-binding protein</fullName>
    </submittedName>
</protein>
<accession>A0A1H4QR11</accession>
<keyword evidence="2" id="KW-0813">Transport</keyword>
<dbReference type="Gene3D" id="3.40.50.300">
    <property type="entry name" value="P-loop containing nucleotide triphosphate hydrolases"/>
    <property type="match status" value="1"/>
</dbReference>
<dbReference type="CDD" id="cd03220">
    <property type="entry name" value="ABC_KpsT_Wzt"/>
    <property type="match status" value="1"/>
</dbReference>
<evidence type="ECO:0000259" key="6">
    <source>
        <dbReference type="PROSITE" id="PS50893"/>
    </source>
</evidence>
<keyword evidence="4 7" id="KW-0067">ATP-binding</keyword>
<dbReference type="InterPro" id="IPR015860">
    <property type="entry name" value="ABC_transpr_TagH-like"/>
</dbReference>
<dbReference type="CDD" id="cd10147">
    <property type="entry name" value="Wzt_C-like"/>
    <property type="match status" value="1"/>
</dbReference>
<dbReference type="InterPro" id="IPR029439">
    <property type="entry name" value="Wzt_C"/>
</dbReference>
<name>A0A1H4QR11_9BRAD</name>
<dbReference type="InterPro" id="IPR027417">
    <property type="entry name" value="P-loop_NTPase"/>
</dbReference>
<dbReference type="SUPFAM" id="SSF52540">
    <property type="entry name" value="P-loop containing nucleoside triphosphate hydrolases"/>
    <property type="match status" value="1"/>
</dbReference>
<comment type="function">
    <text evidence="5">Involved in beta-(1--&gt;2)glucan export. Transmembrane domains (TMD) form a pore in the inner membrane and the ATP-binding domain (NBD) is responsible for energy generation.</text>
</comment>
<dbReference type="Gene3D" id="2.70.50.60">
    <property type="entry name" value="abc- transporter (atp binding component) like domain"/>
    <property type="match status" value="1"/>
</dbReference>
<dbReference type="GO" id="GO:0140359">
    <property type="term" value="F:ABC-type transporter activity"/>
    <property type="evidence" value="ECO:0007669"/>
    <property type="project" value="InterPro"/>
</dbReference>
<dbReference type="PANTHER" id="PTHR46743:SF2">
    <property type="entry name" value="TEICHOIC ACIDS EXPORT ATP-BINDING PROTEIN TAGH"/>
    <property type="match status" value="1"/>
</dbReference>
<evidence type="ECO:0000256" key="3">
    <source>
        <dbReference type="ARBA" id="ARBA00022741"/>
    </source>
</evidence>
<dbReference type="PROSITE" id="PS50893">
    <property type="entry name" value="ABC_TRANSPORTER_2"/>
    <property type="match status" value="1"/>
</dbReference>
<dbReference type="PANTHER" id="PTHR46743">
    <property type="entry name" value="TEICHOIC ACIDS EXPORT ATP-BINDING PROTEIN TAGH"/>
    <property type="match status" value="1"/>
</dbReference>
<feature type="domain" description="ABC transporter" evidence="6">
    <location>
        <begin position="6"/>
        <end position="245"/>
    </location>
</feature>
<dbReference type="EMBL" id="FNTI01000001">
    <property type="protein sequence ID" value="SEC22109.1"/>
    <property type="molecule type" value="Genomic_DNA"/>
</dbReference>
<dbReference type="Pfam" id="PF14524">
    <property type="entry name" value="Wzt_C"/>
    <property type="match status" value="1"/>
</dbReference>
<proteinExistence type="inferred from homology"/>
<evidence type="ECO:0000256" key="5">
    <source>
        <dbReference type="ARBA" id="ARBA00024722"/>
    </source>
</evidence>
<comment type="similarity">
    <text evidence="1">Belongs to the ABC transporter superfamily.</text>
</comment>
<dbReference type="InterPro" id="IPR003439">
    <property type="entry name" value="ABC_transporter-like_ATP-bd"/>
</dbReference>
<dbReference type="GO" id="GO:0016887">
    <property type="term" value="F:ATP hydrolysis activity"/>
    <property type="evidence" value="ECO:0007669"/>
    <property type="project" value="InterPro"/>
</dbReference>
<sequence length="415" mass="44745">MSEIAISIRNLSKVYKIYSRPVDILWELLTRKNRHREFWSLRDVSLDVKRGEVIGVIGRNGAGKTTLLRIIAGTLDANSGSIEVNGKVSAIMALGTGFNLDLSGRENILIGGLVQGLTHDEIKAKTQDIIDFSGLRDFIDQPCKTYSSGMIARLAFSVAASIDPDILIVDEALATGDMVFNVKSYARMRRIARSGATVLLVTHSLAQIYELCDRAILIENGSVAMVGEPRVVGQAYEDLLHKEMEAAAAFTAPTAAASPLAQALDKPVQLKGFVVENVQFLDTQGRPVRSLNSGETYRITIRGSATGHMTNASLGYKIRTQLGTEIYGTSTAEFGRSLDLEPGQRAEAVFEFRCDLGGGSYYLTIAAGEGDGPGDESALADTTSLTNAVFFDVTGVRVFAGIVDLDSRLLPDRAT</sequence>
<evidence type="ECO:0000313" key="8">
    <source>
        <dbReference type="Proteomes" id="UP000183208"/>
    </source>
</evidence>
<gene>
    <name evidence="7" type="ORF">SAMN05444171_0918</name>
</gene>
<evidence type="ECO:0000256" key="2">
    <source>
        <dbReference type="ARBA" id="ARBA00022448"/>
    </source>
</evidence>
<evidence type="ECO:0000256" key="1">
    <source>
        <dbReference type="ARBA" id="ARBA00005417"/>
    </source>
</evidence>
<dbReference type="InterPro" id="IPR003593">
    <property type="entry name" value="AAA+_ATPase"/>
</dbReference>
<dbReference type="Pfam" id="PF00005">
    <property type="entry name" value="ABC_tran"/>
    <property type="match status" value="1"/>
</dbReference>
<dbReference type="SMART" id="SM00382">
    <property type="entry name" value="AAA"/>
    <property type="match status" value="1"/>
</dbReference>
<dbReference type="InterPro" id="IPR050683">
    <property type="entry name" value="Bact_Polysacc_Export_ATP-bd"/>
</dbReference>
<keyword evidence="3" id="KW-0547">Nucleotide-binding</keyword>
<dbReference type="InterPro" id="IPR017871">
    <property type="entry name" value="ABC_transporter-like_CS"/>
</dbReference>
<dbReference type="GO" id="GO:0005524">
    <property type="term" value="F:ATP binding"/>
    <property type="evidence" value="ECO:0007669"/>
    <property type="project" value="UniProtKB-KW"/>
</dbReference>
<evidence type="ECO:0000313" key="7">
    <source>
        <dbReference type="EMBL" id="SEC22109.1"/>
    </source>
</evidence>
<dbReference type="AlphaFoldDB" id="A0A1H4QR11"/>
<reference evidence="7 8" key="1">
    <citation type="submission" date="2016-10" db="EMBL/GenBank/DDBJ databases">
        <authorList>
            <person name="de Groot N.N."/>
        </authorList>
    </citation>
    <scope>NUCLEOTIDE SEQUENCE [LARGE SCALE GENOMIC DNA]</scope>
    <source>
        <strain evidence="7 8">GAS522</strain>
    </source>
</reference>
<evidence type="ECO:0000256" key="4">
    <source>
        <dbReference type="ARBA" id="ARBA00022840"/>
    </source>
</evidence>
<organism evidence="7 8">
    <name type="scientific">Bradyrhizobium lablabi</name>
    <dbReference type="NCBI Taxonomy" id="722472"/>
    <lineage>
        <taxon>Bacteria</taxon>
        <taxon>Pseudomonadati</taxon>
        <taxon>Pseudomonadota</taxon>
        <taxon>Alphaproteobacteria</taxon>
        <taxon>Hyphomicrobiales</taxon>
        <taxon>Nitrobacteraceae</taxon>
        <taxon>Bradyrhizobium</taxon>
    </lineage>
</organism>
<dbReference type="GO" id="GO:0016020">
    <property type="term" value="C:membrane"/>
    <property type="evidence" value="ECO:0007669"/>
    <property type="project" value="InterPro"/>
</dbReference>
<dbReference type="PROSITE" id="PS00211">
    <property type="entry name" value="ABC_TRANSPORTER_1"/>
    <property type="match status" value="1"/>
</dbReference>
<dbReference type="Proteomes" id="UP000183208">
    <property type="component" value="Unassembled WGS sequence"/>
</dbReference>